<dbReference type="EMBL" id="CAJVPU010002323">
    <property type="protein sequence ID" value="CAG8499073.1"/>
    <property type="molecule type" value="Genomic_DNA"/>
</dbReference>
<sequence length="131" mass="15027">MLDTNLMKSDLEEICCGLGISTEGTKADLIQRIRDFSSERNCTIPEKSDNEKRINYDENDELTGSEYLDEEDILELLFPGKCEGESSEILECKMILEFKKLENAVLGFNDRLNLVSAQIRNTWQRVEINEA</sequence>
<reference evidence="1" key="1">
    <citation type="submission" date="2021-06" db="EMBL/GenBank/DDBJ databases">
        <authorList>
            <person name="Kallberg Y."/>
            <person name="Tangrot J."/>
            <person name="Rosling A."/>
        </authorList>
    </citation>
    <scope>NUCLEOTIDE SEQUENCE</scope>
    <source>
        <strain evidence="1">IL203A</strain>
    </source>
</reference>
<accession>A0ACA9KX48</accession>
<proteinExistence type="predicted"/>
<dbReference type="Proteomes" id="UP000789702">
    <property type="component" value="Unassembled WGS sequence"/>
</dbReference>
<evidence type="ECO:0000313" key="1">
    <source>
        <dbReference type="EMBL" id="CAG8499073.1"/>
    </source>
</evidence>
<protein>
    <submittedName>
        <fullName evidence="1">1086_t:CDS:1</fullName>
    </submittedName>
</protein>
<keyword evidence="2" id="KW-1185">Reference proteome</keyword>
<gene>
    <name evidence="1" type="ORF">DHETER_LOCUS2920</name>
</gene>
<evidence type="ECO:0000313" key="2">
    <source>
        <dbReference type="Proteomes" id="UP000789702"/>
    </source>
</evidence>
<comment type="caution">
    <text evidence="1">The sequence shown here is derived from an EMBL/GenBank/DDBJ whole genome shotgun (WGS) entry which is preliminary data.</text>
</comment>
<organism evidence="1 2">
    <name type="scientific">Dentiscutata heterogama</name>
    <dbReference type="NCBI Taxonomy" id="1316150"/>
    <lineage>
        <taxon>Eukaryota</taxon>
        <taxon>Fungi</taxon>
        <taxon>Fungi incertae sedis</taxon>
        <taxon>Mucoromycota</taxon>
        <taxon>Glomeromycotina</taxon>
        <taxon>Glomeromycetes</taxon>
        <taxon>Diversisporales</taxon>
        <taxon>Gigasporaceae</taxon>
        <taxon>Dentiscutata</taxon>
    </lineage>
</organism>
<name>A0ACA9KX48_9GLOM</name>